<dbReference type="InterPro" id="IPR000614">
    <property type="entry name" value="FRMsr_CS"/>
</dbReference>
<dbReference type="RefSeq" id="WP_125118809.1">
    <property type="nucleotide sequence ID" value="NZ_AP019309.1"/>
</dbReference>
<dbReference type="PROSITE" id="PS01320">
    <property type="entry name" value="UPF0067"/>
    <property type="match status" value="1"/>
</dbReference>
<evidence type="ECO:0000259" key="2">
    <source>
        <dbReference type="Pfam" id="PF13185"/>
    </source>
</evidence>
<comment type="similarity">
    <text evidence="1">Belongs to the free Met sulfoxide reductase family.</text>
</comment>
<dbReference type="EMBL" id="AP019309">
    <property type="protein sequence ID" value="BBH25900.1"/>
    <property type="molecule type" value="Genomic_DNA"/>
</dbReference>
<dbReference type="PANTHER" id="PTHR21021">
    <property type="entry name" value="GAF/PUTATIVE CYTOSKELETAL PROTEIN"/>
    <property type="match status" value="1"/>
</dbReference>
<dbReference type="InterPro" id="IPR029016">
    <property type="entry name" value="GAF-like_dom_sf"/>
</dbReference>
<dbReference type="InParanoid" id="A0A3G9J418"/>
<evidence type="ECO:0000313" key="4">
    <source>
        <dbReference type="Proteomes" id="UP000268059"/>
    </source>
</evidence>
<dbReference type="GO" id="GO:0005829">
    <property type="term" value="C:cytosol"/>
    <property type="evidence" value="ECO:0007669"/>
    <property type="project" value="TreeGrafter"/>
</dbReference>
<dbReference type="KEGG" id="ebm:SG0102_08340"/>
<evidence type="ECO:0000256" key="1">
    <source>
        <dbReference type="ARBA" id="ARBA00038454"/>
    </source>
</evidence>
<proteinExistence type="inferred from homology"/>
<reference evidence="3 4" key="1">
    <citation type="submission" date="2018-11" db="EMBL/GenBank/DDBJ databases">
        <title>Novel Erysipelotrichaceae bacterium isolated from small intestine of a swine.</title>
        <authorList>
            <person name="Kim J.S."/>
            <person name="Choe H."/>
            <person name="Lee Y.R."/>
            <person name="Kim K.M."/>
            <person name="Park D.S."/>
        </authorList>
    </citation>
    <scope>NUCLEOTIDE SEQUENCE [LARGE SCALE GENOMIC DNA]</scope>
    <source>
        <strain evidence="3 4">SG0102</strain>
    </source>
</reference>
<protein>
    <recommendedName>
        <fullName evidence="2">GAF domain-containing protein</fullName>
    </recommendedName>
</protein>
<dbReference type="InterPro" id="IPR003018">
    <property type="entry name" value="GAF"/>
</dbReference>
<dbReference type="Proteomes" id="UP000268059">
    <property type="component" value="Chromosome"/>
</dbReference>
<dbReference type="InterPro" id="IPR051330">
    <property type="entry name" value="Phosphatase_reg/MetRdx"/>
</dbReference>
<dbReference type="FunCoup" id="A0A3G9J418">
    <property type="interactions" value="62"/>
</dbReference>
<accession>A0A3G9J418</accession>
<sequence length="149" mass="16602">MESLFFDSLFSLLEGETDTIANMANTAALLYETLQDVNWVGFYRMKDNELLLGPFMGKVACVHLPLNKGVCAHAATTKKTIRVDDVHQFATHIACDSATNSEIVVPLMKEGKVLGVLDIDSPLLNRFNEQDEKNLKRVVEILLPHIESV</sequence>
<dbReference type="PANTHER" id="PTHR21021:SF15">
    <property type="entry name" value="FREE METHIONINE-R-SULFOXIDE REDUCTASE"/>
    <property type="match status" value="1"/>
</dbReference>
<dbReference type="OrthoDB" id="9796252at2"/>
<organism evidence="3 4">
    <name type="scientific">Intestinibaculum porci</name>
    <dbReference type="NCBI Taxonomy" id="2487118"/>
    <lineage>
        <taxon>Bacteria</taxon>
        <taxon>Bacillati</taxon>
        <taxon>Bacillota</taxon>
        <taxon>Erysipelotrichia</taxon>
        <taxon>Erysipelotrichales</taxon>
        <taxon>Erysipelotrichaceae</taxon>
        <taxon>Intestinibaculum</taxon>
    </lineage>
</organism>
<evidence type="ECO:0000313" key="3">
    <source>
        <dbReference type="EMBL" id="BBH25900.1"/>
    </source>
</evidence>
<dbReference type="Pfam" id="PF13185">
    <property type="entry name" value="GAF_2"/>
    <property type="match status" value="1"/>
</dbReference>
<dbReference type="FunFam" id="3.30.450.40:FF:000008">
    <property type="entry name" value="GAF domain-containing proteins"/>
    <property type="match status" value="1"/>
</dbReference>
<dbReference type="Gene3D" id="3.30.450.40">
    <property type="match status" value="1"/>
</dbReference>
<keyword evidence="4" id="KW-1185">Reference proteome</keyword>
<dbReference type="GO" id="GO:0033745">
    <property type="term" value="F:L-methionine-(R)-S-oxide reductase activity"/>
    <property type="evidence" value="ECO:0007669"/>
    <property type="project" value="TreeGrafter"/>
</dbReference>
<feature type="domain" description="GAF" evidence="2">
    <location>
        <begin position="35"/>
        <end position="140"/>
    </location>
</feature>
<dbReference type="AlphaFoldDB" id="A0A3G9J418"/>
<dbReference type="SUPFAM" id="SSF55781">
    <property type="entry name" value="GAF domain-like"/>
    <property type="match status" value="1"/>
</dbReference>
<name>A0A3G9J418_9FIRM</name>
<gene>
    <name evidence="3" type="ORF">SG0102_08340</name>
</gene>